<dbReference type="PANTHER" id="PTHR43445">
    <property type="entry name" value="UDP-N-ACETYLMURAMATE--L-ALANINE LIGASE-RELATED"/>
    <property type="match status" value="1"/>
</dbReference>
<name>A0A538TFJ7_UNCEI</name>
<dbReference type="EMBL" id="VBOX01000081">
    <property type="protein sequence ID" value="TMQ62402.1"/>
    <property type="molecule type" value="Genomic_DNA"/>
</dbReference>
<dbReference type="SUPFAM" id="SSF53244">
    <property type="entry name" value="MurD-like peptide ligases, peptide-binding domain"/>
    <property type="match status" value="1"/>
</dbReference>
<proteinExistence type="predicted"/>
<dbReference type="PANTHER" id="PTHR43445:SF3">
    <property type="entry name" value="UDP-N-ACETYLMURAMATE--L-ALANINE LIGASE"/>
    <property type="match status" value="1"/>
</dbReference>
<feature type="compositionally biased region" description="Basic residues" evidence="1">
    <location>
        <begin position="52"/>
        <end position="78"/>
    </location>
</feature>
<feature type="region of interest" description="Disordered" evidence="1">
    <location>
        <begin position="1"/>
        <end position="93"/>
    </location>
</feature>
<evidence type="ECO:0000256" key="1">
    <source>
        <dbReference type="SAM" id="MobiDB-lite"/>
    </source>
</evidence>
<organism evidence="3 4">
    <name type="scientific">Eiseniibacteriota bacterium</name>
    <dbReference type="NCBI Taxonomy" id="2212470"/>
    <lineage>
        <taxon>Bacteria</taxon>
        <taxon>Candidatus Eiseniibacteriota</taxon>
    </lineage>
</organism>
<dbReference type="InterPro" id="IPR050061">
    <property type="entry name" value="MurCDEF_pg_biosynth"/>
</dbReference>
<dbReference type="InterPro" id="IPR004101">
    <property type="entry name" value="Mur_ligase_C"/>
</dbReference>
<gene>
    <name evidence="3" type="ORF">E6K77_07490</name>
</gene>
<evidence type="ECO:0000259" key="2">
    <source>
        <dbReference type="Pfam" id="PF02875"/>
    </source>
</evidence>
<evidence type="ECO:0000313" key="4">
    <source>
        <dbReference type="Proteomes" id="UP000317366"/>
    </source>
</evidence>
<dbReference type="Gene3D" id="3.90.190.20">
    <property type="entry name" value="Mur ligase, C-terminal domain"/>
    <property type="match status" value="1"/>
</dbReference>
<comment type="caution">
    <text evidence="3">The sequence shown here is derived from an EMBL/GenBank/DDBJ whole genome shotgun (WGS) entry which is preliminary data.</text>
</comment>
<dbReference type="Pfam" id="PF02875">
    <property type="entry name" value="Mur_ligase_C"/>
    <property type="match status" value="1"/>
</dbReference>
<reference evidence="3 4" key="1">
    <citation type="journal article" date="2019" name="Nat. Microbiol.">
        <title>Mediterranean grassland soil C-N compound turnover is dependent on rainfall and depth, and is mediated by genomically divergent microorganisms.</title>
        <authorList>
            <person name="Diamond S."/>
            <person name="Andeer P.F."/>
            <person name="Li Z."/>
            <person name="Crits-Christoph A."/>
            <person name="Burstein D."/>
            <person name="Anantharaman K."/>
            <person name="Lane K.R."/>
            <person name="Thomas B.C."/>
            <person name="Pan C."/>
            <person name="Northen T.R."/>
            <person name="Banfield J.F."/>
        </authorList>
    </citation>
    <scope>NUCLEOTIDE SEQUENCE [LARGE SCALE GENOMIC DNA]</scope>
    <source>
        <strain evidence="3">WS_7</strain>
    </source>
</reference>
<accession>A0A538TFJ7</accession>
<feature type="domain" description="Mur ligase C-terminal" evidence="2">
    <location>
        <begin position="120"/>
        <end position="251"/>
    </location>
</feature>
<evidence type="ECO:0000313" key="3">
    <source>
        <dbReference type="EMBL" id="TMQ62402.1"/>
    </source>
</evidence>
<dbReference type="Proteomes" id="UP000317366">
    <property type="component" value="Unassembled WGS sequence"/>
</dbReference>
<protein>
    <recommendedName>
        <fullName evidence="2">Mur ligase C-terminal domain-containing protein</fullName>
    </recommendedName>
</protein>
<dbReference type="InterPro" id="IPR036615">
    <property type="entry name" value="Mur_ligase_C_dom_sf"/>
</dbReference>
<sequence>MVRRRNGRERRQRRRIHPRDRYPHESDAGPQGGGRHDRAVRPPSGADARAGRPPRRRSRARRGGPPRPPPHRHRRRGRGSGLDARGPGGELRPAVATAHAAGIPVVRAAGSLATFAGVRRRLERIGSADGIEVFDDFAHNPVKIRMAVEALRPRGTLWIFYQPHGYGPTRSFRDELIETFQEALRPDDQLLLAPIYDAGGTADRTIRSEDIARPLTEADIHAKVVPSRDEATRDIVAGARHGDRVVVMGARDDTLPSFAREILAALLARTGEPAAGRAQR</sequence>
<feature type="compositionally biased region" description="Basic residues" evidence="1">
    <location>
        <begin position="1"/>
        <end position="18"/>
    </location>
</feature>
<dbReference type="GO" id="GO:0016881">
    <property type="term" value="F:acid-amino acid ligase activity"/>
    <property type="evidence" value="ECO:0007669"/>
    <property type="project" value="InterPro"/>
</dbReference>
<dbReference type="AlphaFoldDB" id="A0A538TFJ7"/>